<dbReference type="PANTHER" id="PTHR33064">
    <property type="entry name" value="POL PROTEIN"/>
    <property type="match status" value="1"/>
</dbReference>
<keyword evidence="3" id="KW-1185">Reference proteome</keyword>
<name>A0A8T3AUV8_DENNO</name>
<dbReference type="InterPro" id="IPR043502">
    <property type="entry name" value="DNA/RNA_pol_sf"/>
</dbReference>
<dbReference type="Proteomes" id="UP000829196">
    <property type="component" value="Unassembled WGS sequence"/>
</dbReference>
<feature type="domain" description="Reverse transcriptase/retrotransposon-derived protein RNase H-like" evidence="1">
    <location>
        <begin position="47"/>
        <end position="105"/>
    </location>
</feature>
<dbReference type="EMBL" id="JAGYWB010000013">
    <property type="protein sequence ID" value="KAI0499910.1"/>
    <property type="molecule type" value="Genomic_DNA"/>
</dbReference>
<sequence length="112" mass="12722">MLRWPVSKNMKELRGFLGLTSYYRRFVKGYNTIARLLTEHLKESFLWGEAAITSFESLKKAMTTVPILALPDFTQVLIVETDASGYGLGAVLMQNQRPFAYFSQVVIARAKL</sequence>
<dbReference type="InterPro" id="IPR051320">
    <property type="entry name" value="Viral_Replic_Matur_Polypro"/>
</dbReference>
<dbReference type="AlphaFoldDB" id="A0A8T3AUV8"/>
<accession>A0A8T3AUV8</accession>
<evidence type="ECO:0000313" key="3">
    <source>
        <dbReference type="Proteomes" id="UP000829196"/>
    </source>
</evidence>
<dbReference type="SMR" id="A0A8T3AUV8"/>
<dbReference type="Pfam" id="PF17919">
    <property type="entry name" value="RT_RNaseH_2"/>
    <property type="match status" value="1"/>
</dbReference>
<dbReference type="SUPFAM" id="SSF56672">
    <property type="entry name" value="DNA/RNA polymerases"/>
    <property type="match status" value="1"/>
</dbReference>
<proteinExistence type="predicted"/>
<dbReference type="Gene3D" id="3.30.70.270">
    <property type="match status" value="1"/>
</dbReference>
<gene>
    <name evidence="2" type="ORF">KFK09_018118</name>
</gene>
<comment type="caution">
    <text evidence="2">The sequence shown here is derived from an EMBL/GenBank/DDBJ whole genome shotgun (WGS) entry which is preliminary data.</text>
</comment>
<dbReference type="FunFam" id="3.30.70.270:FF:000020">
    <property type="entry name" value="Transposon Tf2-6 polyprotein-like Protein"/>
    <property type="match status" value="1"/>
</dbReference>
<protein>
    <recommendedName>
        <fullName evidence="1">Reverse transcriptase/retrotransposon-derived protein RNase H-like domain-containing protein</fullName>
    </recommendedName>
</protein>
<dbReference type="PANTHER" id="PTHR33064:SF40">
    <property type="entry name" value="REVERSE TRANSCRIPTASE_RETROTRANSPOSON-DERIVED PROTEIN RNASE H-LIKE DOMAIN-CONTAINING PROTEIN"/>
    <property type="match status" value="1"/>
</dbReference>
<organism evidence="2 3">
    <name type="scientific">Dendrobium nobile</name>
    <name type="common">Orchid</name>
    <dbReference type="NCBI Taxonomy" id="94219"/>
    <lineage>
        <taxon>Eukaryota</taxon>
        <taxon>Viridiplantae</taxon>
        <taxon>Streptophyta</taxon>
        <taxon>Embryophyta</taxon>
        <taxon>Tracheophyta</taxon>
        <taxon>Spermatophyta</taxon>
        <taxon>Magnoliopsida</taxon>
        <taxon>Liliopsida</taxon>
        <taxon>Asparagales</taxon>
        <taxon>Orchidaceae</taxon>
        <taxon>Epidendroideae</taxon>
        <taxon>Malaxideae</taxon>
        <taxon>Dendrobiinae</taxon>
        <taxon>Dendrobium</taxon>
    </lineage>
</organism>
<dbReference type="InterPro" id="IPR043128">
    <property type="entry name" value="Rev_trsase/Diguanyl_cyclase"/>
</dbReference>
<evidence type="ECO:0000259" key="1">
    <source>
        <dbReference type="Pfam" id="PF17919"/>
    </source>
</evidence>
<dbReference type="OrthoDB" id="783906at2759"/>
<dbReference type="InterPro" id="IPR041577">
    <property type="entry name" value="RT_RNaseH_2"/>
</dbReference>
<reference evidence="2" key="1">
    <citation type="journal article" date="2022" name="Front. Genet.">
        <title>Chromosome-Scale Assembly of the Dendrobium nobile Genome Provides Insights Into the Molecular Mechanism of the Biosynthesis of the Medicinal Active Ingredient of Dendrobium.</title>
        <authorList>
            <person name="Xu Q."/>
            <person name="Niu S.-C."/>
            <person name="Li K.-L."/>
            <person name="Zheng P.-J."/>
            <person name="Zhang X.-J."/>
            <person name="Jia Y."/>
            <person name="Liu Y."/>
            <person name="Niu Y.-X."/>
            <person name="Yu L.-H."/>
            <person name="Chen D.-F."/>
            <person name="Zhang G.-Q."/>
        </authorList>
    </citation>
    <scope>NUCLEOTIDE SEQUENCE</scope>
    <source>
        <tissue evidence="2">Leaf</tissue>
    </source>
</reference>
<evidence type="ECO:0000313" key="2">
    <source>
        <dbReference type="EMBL" id="KAI0499910.1"/>
    </source>
</evidence>